<keyword evidence="10 15" id="KW-0464">Manganese</keyword>
<evidence type="ECO:0000313" key="19">
    <source>
        <dbReference type="Proteomes" id="UP000250197"/>
    </source>
</evidence>
<comment type="catalytic activity">
    <reaction evidence="12">
        <text>2 D-alanine + ATP = D-alanyl-D-alanine + ADP + phosphate + H(+)</text>
        <dbReference type="Rhea" id="RHEA:11224"/>
        <dbReference type="ChEBI" id="CHEBI:15378"/>
        <dbReference type="ChEBI" id="CHEBI:30616"/>
        <dbReference type="ChEBI" id="CHEBI:43474"/>
        <dbReference type="ChEBI" id="CHEBI:57416"/>
        <dbReference type="ChEBI" id="CHEBI:57822"/>
        <dbReference type="ChEBI" id="CHEBI:456216"/>
        <dbReference type="EC" id="6.3.2.4"/>
    </reaction>
</comment>
<feature type="binding site" evidence="14">
    <location>
        <begin position="217"/>
        <end position="224"/>
    </location>
    <ligand>
        <name>ATP</name>
        <dbReference type="ChEBI" id="CHEBI:30616"/>
    </ligand>
</feature>
<dbReference type="InterPro" id="IPR005905">
    <property type="entry name" value="D_ala_D_ala"/>
</dbReference>
<dbReference type="PIRSF" id="PIRSF039102">
    <property type="entry name" value="Ddl/VanB"/>
    <property type="match status" value="1"/>
</dbReference>
<dbReference type="Gene3D" id="3.30.1490.20">
    <property type="entry name" value="ATP-grasp fold, A domain"/>
    <property type="match status" value="1"/>
</dbReference>
<evidence type="ECO:0000256" key="5">
    <source>
        <dbReference type="ARBA" id="ARBA00022741"/>
    </source>
</evidence>
<keyword evidence="5 14" id="KW-0547">Nucleotide-binding</keyword>
<dbReference type="Pfam" id="PF07478">
    <property type="entry name" value="Dala_Dala_lig_C"/>
    <property type="match status" value="1"/>
</dbReference>
<comment type="cofactor">
    <cofactor evidence="15">
        <name>Mg(2+)</name>
        <dbReference type="ChEBI" id="CHEBI:18420"/>
    </cofactor>
    <cofactor evidence="15">
        <name>Mn(2+)</name>
        <dbReference type="ChEBI" id="CHEBI:29035"/>
    </cofactor>
    <text evidence="15">Binds 2 magnesium or manganese ions per subunit.</text>
</comment>
<evidence type="ECO:0000256" key="13">
    <source>
        <dbReference type="PIRSR" id="PIRSR039102-1"/>
    </source>
</evidence>
<reference evidence="18 19" key="1">
    <citation type="submission" date="2017-05" db="EMBL/GenBank/DDBJ databases">
        <title>Complete genome sequence of Corynebacterium striatum KC-Na-1 isolated from Neophocaena asiaeorientalis in Korea.</title>
        <authorList>
            <person name="Kim J.H."/>
            <person name="Lee K."/>
        </authorList>
    </citation>
    <scope>NUCLEOTIDE SEQUENCE [LARGE SCALE GENOMIC DNA]</scope>
    <source>
        <strain evidence="18 19">KC-Na-01</strain>
    </source>
</reference>
<evidence type="ECO:0000256" key="9">
    <source>
        <dbReference type="ARBA" id="ARBA00022984"/>
    </source>
</evidence>
<dbReference type="PROSITE" id="PS00843">
    <property type="entry name" value="DALA_DALA_LIGASE_1"/>
    <property type="match status" value="1"/>
</dbReference>
<proteinExistence type="inferred from homology"/>
<dbReference type="Gene3D" id="3.40.50.20">
    <property type="match status" value="1"/>
</dbReference>
<dbReference type="KEGG" id="cstr:CBE89_07710"/>
<feature type="active site" evidence="13">
    <location>
        <position position="326"/>
    </location>
</feature>
<dbReference type="PANTHER" id="PTHR23132">
    <property type="entry name" value="D-ALANINE--D-ALANINE LIGASE"/>
    <property type="match status" value="1"/>
</dbReference>
<dbReference type="Proteomes" id="UP000250197">
    <property type="component" value="Chromosome"/>
</dbReference>
<evidence type="ECO:0000256" key="12">
    <source>
        <dbReference type="HAMAP-Rule" id="MF_00047"/>
    </source>
</evidence>
<dbReference type="InterPro" id="IPR011095">
    <property type="entry name" value="Dala_Dala_lig_C"/>
</dbReference>
<dbReference type="RefSeq" id="WP_086891480.1">
    <property type="nucleotide sequence ID" value="NZ_CP021252.1"/>
</dbReference>
<evidence type="ECO:0000256" key="8">
    <source>
        <dbReference type="ARBA" id="ARBA00022960"/>
    </source>
</evidence>
<dbReference type="NCBIfam" id="NF002528">
    <property type="entry name" value="PRK01966.1-4"/>
    <property type="match status" value="1"/>
</dbReference>
<dbReference type="FunFam" id="3.30.470.20:FF:000008">
    <property type="entry name" value="D-alanine--D-alanine ligase"/>
    <property type="match status" value="1"/>
</dbReference>
<dbReference type="GO" id="GO:0008716">
    <property type="term" value="F:D-alanine-D-alanine ligase activity"/>
    <property type="evidence" value="ECO:0007669"/>
    <property type="project" value="UniProtKB-UniRule"/>
</dbReference>
<keyword evidence="7 15" id="KW-0460">Magnesium</keyword>
<feature type="binding site" evidence="14">
    <location>
        <begin position="179"/>
        <end position="181"/>
    </location>
    <ligand>
        <name>ATP</name>
        <dbReference type="ChEBI" id="CHEBI:30616"/>
    </ligand>
</feature>
<feature type="binding site" evidence="15">
    <location>
        <position position="315"/>
    </location>
    <ligand>
        <name>Mg(2+)</name>
        <dbReference type="ChEBI" id="CHEBI:18420"/>
        <label>1</label>
    </ligand>
</feature>
<protein>
    <recommendedName>
        <fullName evidence="12">D-alanine--D-alanine ligase</fullName>
        <ecNumber evidence="12">6.3.2.4</ecNumber>
    </recommendedName>
    <alternativeName>
        <fullName evidence="12">D-Ala-D-Ala ligase</fullName>
    </alternativeName>
    <alternativeName>
        <fullName evidence="12">D-alanylalanine synthetase</fullName>
    </alternativeName>
</protein>
<dbReference type="Pfam" id="PF01820">
    <property type="entry name" value="Dala_Dala_lig_N"/>
    <property type="match status" value="1"/>
</dbReference>
<comment type="subcellular location">
    <subcellularLocation>
        <location evidence="12">Cytoplasm</location>
    </subcellularLocation>
</comment>
<evidence type="ECO:0000256" key="4">
    <source>
        <dbReference type="ARBA" id="ARBA00022723"/>
    </source>
</evidence>
<keyword evidence="4 15" id="KW-0479">Metal-binding</keyword>
<dbReference type="EMBL" id="CP021252">
    <property type="protein sequence ID" value="ART21392.1"/>
    <property type="molecule type" value="Genomic_DNA"/>
</dbReference>
<comment type="function">
    <text evidence="12">Cell wall formation.</text>
</comment>
<keyword evidence="3 12" id="KW-0436">Ligase</keyword>
<keyword evidence="9 12" id="KW-0573">Peptidoglycan synthesis</keyword>
<dbReference type="NCBIfam" id="TIGR01205">
    <property type="entry name" value="D_ala_D_alaTIGR"/>
    <property type="match status" value="1"/>
</dbReference>
<dbReference type="GO" id="GO:0005524">
    <property type="term" value="F:ATP binding"/>
    <property type="evidence" value="ECO:0007669"/>
    <property type="project" value="UniProtKB-UniRule"/>
</dbReference>
<sequence>MSEKIRVAVVYGGRSSEHSVSCISAGAIMKHLDPAKYTVVPIGITKDGQWTPGTMEGLEIVDGVLPEVTMGDELALSLNPETKGRFHNVTQHSHFEEVDVIIPVLHGPYGEDGTVQGLFELSDIPYVGAGVLASSAGMDKEFTKKLLTAEGLLVAPEVILKGRTELSADEKAQLGLPVFVKPARGGSSIGVSKVSDWAEFSRAVEVAFESDNKVLVEPEIVGAEVEIGVLEYADGTVIASVPAQLNGIEEAEEGFYDFDAKYIDEGVSAQIPAPLDTDLIQTLRETAVSAFRALGCEGLSRVDFFVTKDAFYINEINTFPGFTPISMYPQVLAATGVDYAALLDALIEGAMARA</sequence>
<evidence type="ECO:0000256" key="11">
    <source>
        <dbReference type="ARBA" id="ARBA00023316"/>
    </source>
</evidence>
<feature type="domain" description="ATP-grasp" evidence="17">
    <location>
        <begin position="144"/>
        <end position="348"/>
    </location>
</feature>
<evidence type="ECO:0000256" key="1">
    <source>
        <dbReference type="ARBA" id="ARBA00001936"/>
    </source>
</evidence>
<evidence type="ECO:0000256" key="10">
    <source>
        <dbReference type="ARBA" id="ARBA00023211"/>
    </source>
</evidence>
<evidence type="ECO:0000256" key="7">
    <source>
        <dbReference type="ARBA" id="ARBA00022842"/>
    </source>
</evidence>
<dbReference type="InterPro" id="IPR011761">
    <property type="entry name" value="ATP-grasp"/>
</dbReference>
<keyword evidence="6 16" id="KW-0067">ATP-binding</keyword>
<comment type="cofactor">
    <cofactor evidence="1">
        <name>Mn(2+)</name>
        <dbReference type="ChEBI" id="CHEBI:29035"/>
    </cofactor>
</comment>
<evidence type="ECO:0000256" key="6">
    <source>
        <dbReference type="ARBA" id="ARBA00022840"/>
    </source>
</evidence>
<comment type="similarity">
    <text evidence="2 12">Belongs to the D-alanine--D-alanine ligase family.</text>
</comment>
<feature type="binding site" evidence="15">
    <location>
        <position position="315"/>
    </location>
    <ligand>
        <name>Mg(2+)</name>
        <dbReference type="ChEBI" id="CHEBI:18420"/>
        <label>2</label>
    </ligand>
</feature>
<feature type="binding site" evidence="14">
    <location>
        <begin position="187"/>
        <end position="188"/>
    </location>
    <ligand>
        <name>ATP</name>
        <dbReference type="ChEBI" id="CHEBI:30616"/>
    </ligand>
</feature>
<feature type="active site" evidence="13">
    <location>
        <position position="187"/>
    </location>
</feature>
<dbReference type="PANTHER" id="PTHR23132:SF25">
    <property type="entry name" value="D-ALANINE--D-ALANINE LIGASE A"/>
    <property type="match status" value="1"/>
</dbReference>
<name>A0A2Z2J040_CORST</name>
<organism evidence="18 19">
    <name type="scientific">Corynebacterium striatum</name>
    <dbReference type="NCBI Taxonomy" id="43770"/>
    <lineage>
        <taxon>Bacteria</taxon>
        <taxon>Bacillati</taxon>
        <taxon>Actinomycetota</taxon>
        <taxon>Actinomycetes</taxon>
        <taxon>Mycobacteriales</taxon>
        <taxon>Corynebacteriaceae</taxon>
        <taxon>Corynebacterium</taxon>
    </lineage>
</organism>
<dbReference type="UniPathway" id="UPA00219"/>
<evidence type="ECO:0000256" key="15">
    <source>
        <dbReference type="PIRSR" id="PIRSR039102-3"/>
    </source>
</evidence>
<dbReference type="EC" id="6.3.2.4" evidence="12"/>
<dbReference type="GO" id="GO:0009252">
    <property type="term" value="P:peptidoglycan biosynthetic process"/>
    <property type="evidence" value="ECO:0007669"/>
    <property type="project" value="UniProtKB-UniRule"/>
</dbReference>
<dbReference type="Gene3D" id="3.30.470.20">
    <property type="entry name" value="ATP-grasp fold, B domain"/>
    <property type="match status" value="1"/>
</dbReference>
<dbReference type="GO" id="GO:0071555">
    <property type="term" value="P:cell wall organization"/>
    <property type="evidence" value="ECO:0007669"/>
    <property type="project" value="UniProtKB-KW"/>
</dbReference>
<feature type="binding site" evidence="14">
    <location>
        <position position="140"/>
    </location>
    <ligand>
        <name>ATP</name>
        <dbReference type="ChEBI" id="CHEBI:30616"/>
    </ligand>
</feature>
<dbReference type="InterPro" id="IPR011127">
    <property type="entry name" value="Dala_Dala_lig_N"/>
</dbReference>
<dbReference type="AlphaFoldDB" id="A0A2Z2J040"/>
<keyword evidence="12" id="KW-0963">Cytoplasm</keyword>
<evidence type="ECO:0000259" key="17">
    <source>
        <dbReference type="PROSITE" id="PS50975"/>
    </source>
</evidence>
<keyword evidence="8 12" id="KW-0133">Cell shape</keyword>
<dbReference type="GO" id="GO:0008360">
    <property type="term" value="P:regulation of cell shape"/>
    <property type="evidence" value="ECO:0007669"/>
    <property type="project" value="UniProtKB-KW"/>
</dbReference>
<comment type="pathway">
    <text evidence="12">Cell wall biogenesis; peptidoglycan biosynthesis.</text>
</comment>
<dbReference type="SUPFAM" id="SSF56059">
    <property type="entry name" value="Glutathione synthetase ATP-binding domain-like"/>
    <property type="match status" value="1"/>
</dbReference>
<feature type="active site" evidence="13">
    <location>
        <position position="17"/>
    </location>
</feature>
<dbReference type="InterPro" id="IPR000291">
    <property type="entry name" value="D-Ala_lig_Van_CS"/>
</dbReference>
<dbReference type="SUPFAM" id="SSF52440">
    <property type="entry name" value="PreATP-grasp domain"/>
    <property type="match status" value="1"/>
</dbReference>
<gene>
    <name evidence="12" type="primary">ddl</name>
    <name evidence="18" type="ORF">CBE89_07710</name>
</gene>
<dbReference type="InterPro" id="IPR016185">
    <property type="entry name" value="PreATP-grasp_dom_sf"/>
</dbReference>
<dbReference type="HAMAP" id="MF_00047">
    <property type="entry name" value="Dala_Dala_lig"/>
    <property type="match status" value="1"/>
</dbReference>
<feature type="binding site" evidence="14">
    <location>
        <begin position="314"/>
        <end position="315"/>
    </location>
    <ligand>
        <name>ATP</name>
        <dbReference type="ChEBI" id="CHEBI:30616"/>
    </ligand>
</feature>
<evidence type="ECO:0000256" key="16">
    <source>
        <dbReference type="PROSITE-ProRule" id="PRU00409"/>
    </source>
</evidence>
<evidence type="ECO:0000256" key="3">
    <source>
        <dbReference type="ARBA" id="ARBA00022598"/>
    </source>
</evidence>
<dbReference type="PROSITE" id="PS50975">
    <property type="entry name" value="ATP_GRASP"/>
    <property type="match status" value="1"/>
</dbReference>
<feature type="binding site" evidence="15">
    <location>
        <position position="317"/>
    </location>
    <ligand>
        <name>Mg(2+)</name>
        <dbReference type="ChEBI" id="CHEBI:18420"/>
        <label>2</label>
    </ligand>
</feature>
<evidence type="ECO:0000256" key="14">
    <source>
        <dbReference type="PIRSR" id="PIRSR039102-2"/>
    </source>
</evidence>
<feature type="binding site" evidence="15">
    <location>
        <position position="303"/>
    </location>
    <ligand>
        <name>Mg(2+)</name>
        <dbReference type="ChEBI" id="CHEBI:18420"/>
        <label>1</label>
    </ligand>
</feature>
<dbReference type="PROSITE" id="PS00844">
    <property type="entry name" value="DALA_DALA_LIGASE_2"/>
    <property type="match status" value="1"/>
</dbReference>
<dbReference type="InterPro" id="IPR013815">
    <property type="entry name" value="ATP_grasp_subdomain_1"/>
</dbReference>
<dbReference type="GO" id="GO:0005829">
    <property type="term" value="C:cytosol"/>
    <property type="evidence" value="ECO:0007669"/>
    <property type="project" value="TreeGrafter"/>
</dbReference>
<keyword evidence="11 12" id="KW-0961">Cell wall biogenesis/degradation</keyword>
<dbReference type="GO" id="GO:0046872">
    <property type="term" value="F:metal ion binding"/>
    <property type="evidence" value="ECO:0007669"/>
    <property type="project" value="UniProtKB-KW"/>
</dbReference>
<evidence type="ECO:0000256" key="2">
    <source>
        <dbReference type="ARBA" id="ARBA00010871"/>
    </source>
</evidence>
<accession>A0A2Z2J040</accession>
<evidence type="ECO:0000313" key="18">
    <source>
        <dbReference type="EMBL" id="ART21392.1"/>
    </source>
</evidence>